<proteinExistence type="predicted"/>
<gene>
    <name evidence="3" type="ORF">PX52LOC_04154</name>
</gene>
<dbReference type="InterPro" id="IPR012899">
    <property type="entry name" value="LTXXQ"/>
</dbReference>
<dbReference type="Pfam" id="PF07813">
    <property type="entry name" value="LTXXQ"/>
    <property type="match status" value="1"/>
</dbReference>
<feature type="signal peptide" evidence="2">
    <location>
        <begin position="1"/>
        <end position="23"/>
    </location>
</feature>
<evidence type="ECO:0000256" key="1">
    <source>
        <dbReference type="SAM" id="MobiDB-lite"/>
    </source>
</evidence>
<feature type="region of interest" description="Disordered" evidence="1">
    <location>
        <begin position="240"/>
        <end position="265"/>
    </location>
</feature>
<feature type="compositionally biased region" description="Basic and acidic residues" evidence="1">
    <location>
        <begin position="73"/>
        <end position="83"/>
    </location>
</feature>
<organism evidence="3 4">
    <name type="scientific">Limnoglobus roseus</name>
    <dbReference type="NCBI Taxonomy" id="2598579"/>
    <lineage>
        <taxon>Bacteria</taxon>
        <taxon>Pseudomonadati</taxon>
        <taxon>Planctomycetota</taxon>
        <taxon>Planctomycetia</taxon>
        <taxon>Gemmatales</taxon>
        <taxon>Gemmataceae</taxon>
        <taxon>Limnoglobus</taxon>
    </lineage>
</organism>
<dbReference type="Gene3D" id="1.20.120.1490">
    <property type="match status" value="1"/>
</dbReference>
<keyword evidence="2" id="KW-0732">Signal</keyword>
<keyword evidence="3" id="KW-0808">Transferase</keyword>
<dbReference type="KEGG" id="lrs:PX52LOC_04154"/>
<feature type="region of interest" description="Disordered" evidence="1">
    <location>
        <begin position="73"/>
        <end position="101"/>
    </location>
</feature>
<reference evidence="4" key="1">
    <citation type="submission" date="2019-08" db="EMBL/GenBank/DDBJ databases">
        <title>Limnoglobus roseus gen. nov., sp. nov., a novel freshwater planctomycete with a giant genome from the family Gemmataceae.</title>
        <authorList>
            <person name="Kulichevskaya I.S."/>
            <person name="Naumoff D.G."/>
            <person name="Miroshnikov K."/>
            <person name="Ivanova A."/>
            <person name="Philippov D.A."/>
            <person name="Hakobyan A."/>
            <person name="Rijpstra I.C."/>
            <person name="Sinninghe Damste J.S."/>
            <person name="Liesack W."/>
            <person name="Dedysh S.N."/>
        </authorList>
    </citation>
    <scope>NUCLEOTIDE SEQUENCE [LARGE SCALE GENOMIC DNA]</scope>
    <source>
        <strain evidence="4">PX52</strain>
    </source>
</reference>
<feature type="compositionally biased region" description="Basic and acidic residues" evidence="1">
    <location>
        <begin position="196"/>
        <end position="225"/>
    </location>
</feature>
<evidence type="ECO:0000313" key="4">
    <source>
        <dbReference type="Proteomes" id="UP000324974"/>
    </source>
</evidence>
<dbReference type="Proteomes" id="UP000324974">
    <property type="component" value="Chromosome"/>
</dbReference>
<feature type="compositionally biased region" description="Gly residues" evidence="1">
    <location>
        <begin position="247"/>
        <end position="256"/>
    </location>
</feature>
<evidence type="ECO:0000256" key="2">
    <source>
        <dbReference type="SAM" id="SignalP"/>
    </source>
</evidence>
<dbReference type="EMBL" id="CP042425">
    <property type="protein sequence ID" value="QEL17172.1"/>
    <property type="molecule type" value="Genomic_DNA"/>
</dbReference>
<dbReference type="AlphaFoldDB" id="A0A5C1AHP3"/>
<dbReference type="GO" id="GO:0042597">
    <property type="term" value="C:periplasmic space"/>
    <property type="evidence" value="ECO:0007669"/>
    <property type="project" value="InterPro"/>
</dbReference>
<sequence length="265" mass="28747">MKFILRLVLSLSFAAAVAGSALAQRPGGGGAGGGFGMGGGFGGGSAYRLVATNKVLQDELKVTDEQKKKVEEAMKPITEKQRELFSGGGFGQNATDEQRKEMREKMEKISEETKKAVEGVLDDKQKTRLSEINVQVLGFGAFSNKDVQEKLKLTDAQKEKVKTVAETYQKDSAELRKDMPRVGGRGQGGNNQPSEEDAKKLADYRKKADALKSEAEDKVKAELTADQKTTWKTLVGEKFDTTKLTQFGGGQGGQRPGGNRQRPNN</sequence>
<dbReference type="GO" id="GO:0004674">
    <property type="term" value="F:protein serine/threonine kinase activity"/>
    <property type="evidence" value="ECO:0007669"/>
    <property type="project" value="UniProtKB-KW"/>
</dbReference>
<feature type="compositionally biased region" description="Basic and acidic residues" evidence="1">
    <location>
        <begin position="167"/>
        <end position="180"/>
    </location>
</feature>
<evidence type="ECO:0000313" key="3">
    <source>
        <dbReference type="EMBL" id="QEL17172.1"/>
    </source>
</evidence>
<dbReference type="RefSeq" id="WP_168219106.1">
    <property type="nucleotide sequence ID" value="NZ_CP042425.1"/>
</dbReference>
<feature type="region of interest" description="Disordered" evidence="1">
    <location>
        <begin position="167"/>
        <end position="226"/>
    </location>
</feature>
<keyword evidence="4" id="KW-1185">Reference proteome</keyword>
<accession>A0A5C1AHP3</accession>
<keyword evidence="3" id="KW-0723">Serine/threonine-protein kinase</keyword>
<feature type="chain" id="PRO_5022865723" evidence="2">
    <location>
        <begin position="24"/>
        <end position="265"/>
    </location>
</feature>
<name>A0A5C1AHP3_9BACT</name>
<keyword evidence="3" id="KW-0418">Kinase</keyword>
<protein>
    <submittedName>
        <fullName evidence="3">Serine/threonine protein kinase</fullName>
    </submittedName>
</protein>